<evidence type="ECO:0000313" key="4">
    <source>
        <dbReference type="EMBL" id="MEL1266433.1"/>
    </source>
</evidence>
<dbReference type="InterPro" id="IPR006531">
    <property type="entry name" value="Gp5/Vgr_OB"/>
</dbReference>
<evidence type="ECO:0000313" key="5">
    <source>
        <dbReference type="Proteomes" id="UP001459204"/>
    </source>
</evidence>
<feature type="domain" description="Gp5/Type VI secretion system Vgr protein OB-fold" evidence="2">
    <location>
        <begin position="1"/>
        <end position="32"/>
    </location>
</feature>
<dbReference type="SUPFAM" id="SSF69255">
    <property type="entry name" value="gp5 N-terminal domain-like"/>
    <property type="match status" value="1"/>
</dbReference>
<organism evidence="4 5">
    <name type="scientific">Pseudoxanthomonas putridarboris</name>
    <dbReference type="NCBI Taxonomy" id="752605"/>
    <lineage>
        <taxon>Bacteria</taxon>
        <taxon>Pseudomonadati</taxon>
        <taxon>Pseudomonadota</taxon>
        <taxon>Gammaproteobacteria</taxon>
        <taxon>Lysobacterales</taxon>
        <taxon>Lysobacteraceae</taxon>
        <taxon>Pseudoxanthomonas</taxon>
    </lineage>
</organism>
<name>A0ABU9J6Q5_9GAMM</name>
<accession>A0ABU9J6Q5</accession>
<dbReference type="RefSeq" id="WP_341727603.1">
    <property type="nucleotide sequence ID" value="NZ_JBBWWT010000022.1"/>
</dbReference>
<evidence type="ECO:0000259" key="3">
    <source>
        <dbReference type="Pfam" id="PF22178"/>
    </source>
</evidence>
<protein>
    <submittedName>
        <fullName evidence="4">Phage baseplate assembly protein V</fullName>
    </submittedName>
</protein>
<feature type="domain" description="Gp5/Type VI secretion system Vgr C-terminal trimerisation" evidence="3">
    <location>
        <begin position="49"/>
        <end position="153"/>
    </location>
</feature>
<keyword evidence="5" id="KW-1185">Reference proteome</keyword>
<dbReference type="SUPFAM" id="SSF69349">
    <property type="entry name" value="Phage fibre proteins"/>
    <property type="match status" value="1"/>
</dbReference>
<dbReference type="InterPro" id="IPR037026">
    <property type="entry name" value="Vgr_OB-fold_dom_sf"/>
</dbReference>
<dbReference type="PANTHER" id="PTHR32305:SF15">
    <property type="entry name" value="PROTEIN RHSA-RELATED"/>
    <property type="match status" value="1"/>
</dbReference>
<dbReference type="Proteomes" id="UP001459204">
    <property type="component" value="Unassembled WGS sequence"/>
</dbReference>
<dbReference type="InterPro" id="IPR054030">
    <property type="entry name" value="Gp5_Vgr_C"/>
</dbReference>
<dbReference type="Pfam" id="PF22178">
    <property type="entry name" value="Gp5_trimer_C"/>
    <property type="match status" value="1"/>
</dbReference>
<reference evidence="4 5" key="1">
    <citation type="submission" date="2024-04" db="EMBL/GenBank/DDBJ databases">
        <title>Draft genome sequence of Pseudoxanthomonas putridarboris WD12.</title>
        <authorList>
            <person name="Oh J."/>
        </authorList>
    </citation>
    <scope>NUCLEOTIDE SEQUENCE [LARGE SCALE GENOMIC DNA]</scope>
    <source>
        <strain evidence="4 5">WD12</strain>
    </source>
</reference>
<dbReference type="PANTHER" id="PTHR32305">
    <property type="match status" value="1"/>
</dbReference>
<gene>
    <name evidence="4" type="ORF">AAD027_18950</name>
</gene>
<dbReference type="EMBL" id="JBBWWT010000022">
    <property type="protein sequence ID" value="MEL1266433.1"/>
    <property type="molecule type" value="Genomic_DNA"/>
</dbReference>
<evidence type="ECO:0000256" key="1">
    <source>
        <dbReference type="SAM" id="MobiDB-lite"/>
    </source>
</evidence>
<dbReference type="Gene3D" id="2.40.50.230">
    <property type="entry name" value="Gp5 N-terminal domain"/>
    <property type="match status" value="1"/>
</dbReference>
<dbReference type="Pfam" id="PF04717">
    <property type="entry name" value="Phage_base_V"/>
    <property type="match status" value="1"/>
</dbReference>
<proteinExistence type="predicted"/>
<comment type="caution">
    <text evidence="4">The sequence shown here is derived from an EMBL/GenBank/DDBJ whole genome shotgun (WGS) entry which is preliminary data.</text>
</comment>
<dbReference type="InterPro" id="IPR050708">
    <property type="entry name" value="T6SS_VgrG/RHS"/>
</dbReference>
<feature type="region of interest" description="Disordered" evidence="1">
    <location>
        <begin position="40"/>
        <end position="61"/>
    </location>
</feature>
<evidence type="ECO:0000259" key="2">
    <source>
        <dbReference type="Pfam" id="PF04717"/>
    </source>
</evidence>
<feature type="non-terminal residue" evidence="4">
    <location>
        <position position="1"/>
    </location>
</feature>
<sequence length="272" mass="30463">YGMQVLPRIGHEVLVSFLEGDPDQPIVTGRAYHAANRPPYALPQHKTRSTWKSQTHKGEGSNEIRFEDEAGREEIYVHAQRDQNNVVEHDETTRVGNDRTEEVGHDETITIGNDRTEQVARDETLGVGQDRSERIGRDHTLAITGTRRQTVGQDLIEEVGNQRQETTKASRTVTTGGHYRHRVEGRHDIEAGERITERTRVHELETADKTIIRGPGGTLTIDSSGITIEGTTILVKGQLQITGDGKGNSLSVLSDPFEGEPTEQLWNWRYTD</sequence>